<keyword evidence="3" id="KW-1185">Reference proteome</keyword>
<feature type="compositionally biased region" description="Pro residues" evidence="1">
    <location>
        <begin position="570"/>
        <end position="580"/>
    </location>
</feature>
<reference evidence="2 3" key="1">
    <citation type="journal article" date="2016" name="Mol. Biol. Evol.">
        <title>Comparative Genomics of Early-Diverging Mushroom-Forming Fungi Provides Insights into the Origins of Lignocellulose Decay Capabilities.</title>
        <authorList>
            <person name="Nagy L.G."/>
            <person name="Riley R."/>
            <person name="Tritt A."/>
            <person name="Adam C."/>
            <person name="Daum C."/>
            <person name="Floudas D."/>
            <person name="Sun H."/>
            <person name="Yadav J.S."/>
            <person name="Pangilinan J."/>
            <person name="Larsson K.H."/>
            <person name="Matsuura K."/>
            <person name="Barry K."/>
            <person name="Labutti K."/>
            <person name="Kuo R."/>
            <person name="Ohm R.A."/>
            <person name="Bhattacharya S.S."/>
            <person name="Shirouzu T."/>
            <person name="Yoshinaga Y."/>
            <person name="Martin F.M."/>
            <person name="Grigoriev I.V."/>
            <person name="Hibbett D.S."/>
        </authorList>
    </citation>
    <scope>NUCLEOTIDE SEQUENCE [LARGE SCALE GENOMIC DNA]</scope>
    <source>
        <strain evidence="2 3">HHB12029</strain>
    </source>
</reference>
<feature type="region of interest" description="Disordered" evidence="1">
    <location>
        <begin position="510"/>
        <end position="619"/>
    </location>
</feature>
<dbReference type="PANTHER" id="PTHR48125:SF12">
    <property type="entry name" value="AT HOOK TRANSCRIPTION FACTOR FAMILY-RELATED"/>
    <property type="match status" value="1"/>
</dbReference>
<feature type="region of interest" description="Disordered" evidence="1">
    <location>
        <begin position="784"/>
        <end position="813"/>
    </location>
</feature>
<evidence type="ECO:0000313" key="3">
    <source>
        <dbReference type="Proteomes" id="UP000077266"/>
    </source>
</evidence>
<dbReference type="EMBL" id="KV425888">
    <property type="protein sequence ID" value="KZW02387.1"/>
    <property type="molecule type" value="Genomic_DNA"/>
</dbReference>
<evidence type="ECO:0000256" key="1">
    <source>
        <dbReference type="SAM" id="MobiDB-lite"/>
    </source>
</evidence>
<dbReference type="AlphaFoldDB" id="A0A165PMI8"/>
<name>A0A165PMI8_EXIGL</name>
<dbReference type="Proteomes" id="UP000077266">
    <property type="component" value="Unassembled WGS sequence"/>
</dbReference>
<feature type="region of interest" description="Disordered" evidence="1">
    <location>
        <begin position="198"/>
        <end position="263"/>
    </location>
</feature>
<proteinExistence type="predicted"/>
<feature type="compositionally biased region" description="Low complexity" evidence="1">
    <location>
        <begin position="248"/>
        <end position="263"/>
    </location>
</feature>
<feature type="compositionally biased region" description="Basic and acidic residues" evidence="1">
    <location>
        <begin position="984"/>
        <end position="996"/>
    </location>
</feature>
<accession>A0A165PMI8</accession>
<dbReference type="PANTHER" id="PTHR48125">
    <property type="entry name" value="LP07818P1"/>
    <property type="match status" value="1"/>
</dbReference>
<evidence type="ECO:0000313" key="2">
    <source>
        <dbReference type="EMBL" id="KZW02387.1"/>
    </source>
</evidence>
<feature type="region of interest" description="Disordered" evidence="1">
    <location>
        <begin position="983"/>
        <end position="1057"/>
    </location>
</feature>
<dbReference type="InParanoid" id="A0A165PMI8"/>
<protein>
    <submittedName>
        <fullName evidence="2">Uncharacterized protein</fullName>
    </submittedName>
</protein>
<sequence length="1057" mass="116588">MPLPSWLLVCPDCPFGLVSPPILCEGTVVPEDKGRWFEICIGKNDSVTGACTYFNWRNDLLDAVRTEQRQRLETEASASALRGSTDRTLIAVWWGVHGGPPEIIPLTHQGALFHPKSHKLACDIMSLDKKHCKLYHPSLHCWTNFDLNSPAVDVAQSRVVHFRAPHVSLAMPMAGYQLPPINQPTVIPQNPAIINTQSATSATPSRPPVAVPPQLPAPRPLQTQASKKRSIPPNVATQPPPDKRMRRLPSPSSSVQSSPVRGSQVLPIELSSSEEEDDFYPIPTAVLRAPVRAVKVEDVSVSLEPLRLASASPSKRSTCQGWPHTSYAEMAKGWELFEVKVKEPGATNAKAFVASFPPFKFNSSTFYKHHNPWKSATEELKAEFRRDRLSTWSFNIAVWFSGFKLLTYPTVARLCPRVDHGTATPNQGLIWNLGVVLSRPDKFKGSSKIKTVADGKAAILALGPEKAAIDWDAWVDKKPYLYSEVAVHVRHLVATGKLFRTLVKGRNSLQVADPVPPSNGDGTPSDIATTALPASRESTLSPPPRSSEERREEAKGDSPRPGQQKSLPREGPPSRAPSPQPLLALVPVLHQEDDPPLSPPPVKNAKTVSARSPNSPIPDDPRCCTIAMLALTHSVPEKDGVQLGIYLVHLGTSEVIDGRFQFRVDLLLAAAGAQAQKVIQANMQLVNDIPEIGVRTPHQEGVIPAGSALTVARLLENATRQITVESLSVQALNAADTIEVLWDLTGAEPGAESRKRPSPLQDKLRTYWERGFCFTALHLSITPDKKRPRPRLESPPGSPPPDQSGSSPIVVARTGLPSNAPVAKKQKLSCTREQRFRRSRRWLAKFVGHRIRLAIIDPKRVPNKGVALTQLKDEVKFVYNLTHPPHVVLKGRGFTANSISMRMVACLFSRRQLWVEQSCRAYVLQKLYGPGGPREQAGITEDMENENLLLGVKGWLERLMDVDRKYTEVYTARYKKKPEAFLPQRRDISREGHDTDSDSDTDWDWDKAAPRAGQLHAHVDWTYGQTKATKKGAKGLKVPIDGDPSDRSDPSGDEYDN</sequence>
<gene>
    <name evidence="2" type="ORF">EXIGLDRAFT_706585</name>
</gene>
<organism evidence="2 3">
    <name type="scientific">Exidia glandulosa HHB12029</name>
    <dbReference type="NCBI Taxonomy" id="1314781"/>
    <lineage>
        <taxon>Eukaryota</taxon>
        <taxon>Fungi</taxon>
        <taxon>Dikarya</taxon>
        <taxon>Basidiomycota</taxon>
        <taxon>Agaricomycotina</taxon>
        <taxon>Agaricomycetes</taxon>
        <taxon>Auriculariales</taxon>
        <taxon>Exidiaceae</taxon>
        <taxon>Exidia</taxon>
    </lineage>
</organism>
<feature type="compositionally biased region" description="Pro residues" evidence="1">
    <location>
        <begin position="205"/>
        <end position="219"/>
    </location>
</feature>
<feature type="compositionally biased region" description="Basic and acidic residues" evidence="1">
    <location>
        <begin position="546"/>
        <end position="558"/>
    </location>
</feature>